<keyword evidence="4" id="KW-0378">Hydrolase</keyword>
<dbReference type="PANTHER" id="PTHR22726">
    <property type="entry name" value="METALLOENDOPEPTIDASE OMA1"/>
    <property type="match status" value="1"/>
</dbReference>
<comment type="cofactor">
    <cofactor evidence="1">
        <name>Zn(2+)</name>
        <dbReference type="ChEBI" id="CHEBI:29105"/>
    </cofactor>
</comment>
<dbReference type="Pfam" id="PF14559">
    <property type="entry name" value="TPR_19"/>
    <property type="match status" value="1"/>
</dbReference>
<reference evidence="9 10" key="1">
    <citation type="submission" date="2016-12" db="EMBL/GenBank/DDBJ databases">
        <title>Thioflexothrix psekupsii D3 genome sequencing and assembly.</title>
        <authorList>
            <person name="Fomenkov A."/>
            <person name="Vincze T."/>
            <person name="Grabovich M."/>
            <person name="Anton B.P."/>
            <person name="Dubinina G."/>
            <person name="Orlova M."/>
            <person name="Belousova E."/>
            <person name="Roberts R.J."/>
        </authorList>
    </citation>
    <scope>NUCLEOTIDE SEQUENCE [LARGE SCALE GENOMIC DNA]</scope>
    <source>
        <strain evidence="9">D3</strain>
    </source>
</reference>
<dbReference type="Pfam" id="PF01435">
    <property type="entry name" value="Peptidase_M48"/>
    <property type="match status" value="1"/>
</dbReference>
<dbReference type="PANTHER" id="PTHR22726:SF1">
    <property type="entry name" value="METALLOENDOPEPTIDASE OMA1, MITOCHONDRIAL"/>
    <property type="match status" value="1"/>
</dbReference>
<dbReference type="InterPro" id="IPR051156">
    <property type="entry name" value="Mito/Outer_Membr_Metalloprot"/>
</dbReference>
<evidence type="ECO:0000259" key="8">
    <source>
        <dbReference type="Pfam" id="PF01435"/>
    </source>
</evidence>
<dbReference type="SUPFAM" id="SSF48452">
    <property type="entry name" value="TPR-like"/>
    <property type="match status" value="1"/>
</dbReference>
<keyword evidence="10" id="KW-1185">Reference proteome</keyword>
<dbReference type="InterPro" id="IPR001915">
    <property type="entry name" value="Peptidase_M48"/>
</dbReference>
<dbReference type="GO" id="GO:0051603">
    <property type="term" value="P:proteolysis involved in protein catabolic process"/>
    <property type="evidence" value="ECO:0007669"/>
    <property type="project" value="TreeGrafter"/>
</dbReference>
<evidence type="ECO:0000256" key="1">
    <source>
        <dbReference type="ARBA" id="ARBA00001947"/>
    </source>
</evidence>
<dbReference type="EMBL" id="MSLT01000001">
    <property type="protein sequence ID" value="OUD16180.1"/>
    <property type="molecule type" value="Genomic_DNA"/>
</dbReference>
<dbReference type="AlphaFoldDB" id="A0A251XD85"/>
<evidence type="ECO:0000256" key="4">
    <source>
        <dbReference type="ARBA" id="ARBA00022801"/>
    </source>
</evidence>
<protein>
    <recommendedName>
        <fullName evidence="8">Peptidase M48 domain-containing protein</fullName>
    </recommendedName>
</protein>
<evidence type="ECO:0000256" key="7">
    <source>
        <dbReference type="SAM" id="SignalP"/>
    </source>
</evidence>
<gene>
    <name evidence="9" type="ORF">TPSD3_00175</name>
</gene>
<feature type="domain" description="Peptidase M48" evidence="8">
    <location>
        <begin position="49"/>
        <end position="145"/>
    </location>
</feature>
<evidence type="ECO:0000256" key="3">
    <source>
        <dbReference type="ARBA" id="ARBA00022723"/>
    </source>
</evidence>
<dbReference type="GO" id="GO:0016020">
    <property type="term" value="C:membrane"/>
    <property type="evidence" value="ECO:0007669"/>
    <property type="project" value="TreeGrafter"/>
</dbReference>
<dbReference type="InterPro" id="IPR011990">
    <property type="entry name" value="TPR-like_helical_dom_sf"/>
</dbReference>
<feature type="chain" id="PRO_5011471302" description="Peptidase M48 domain-containing protein" evidence="7">
    <location>
        <begin position="22"/>
        <end position="578"/>
    </location>
</feature>
<keyword evidence="2" id="KW-0645">Protease</keyword>
<dbReference type="Gene3D" id="1.25.40.10">
    <property type="entry name" value="Tetratricopeptide repeat domain"/>
    <property type="match status" value="1"/>
</dbReference>
<accession>A0A251XD85</accession>
<dbReference type="Gene3D" id="3.30.2010.10">
    <property type="entry name" value="Metalloproteases ('zincins'), catalytic domain"/>
    <property type="match status" value="1"/>
</dbReference>
<evidence type="ECO:0000313" key="10">
    <source>
        <dbReference type="Proteomes" id="UP000194798"/>
    </source>
</evidence>
<dbReference type="GO" id="GO:0004222">
    <property type="term" value="F:metalloendopeptidase activity"/>
    <property type="evidence" value="ECO:0007669"/>
    <property type="project" value="InterPro"/>
</dbReference>
<evidence type="ECO:0000256" key="6">
    <source>
        <dbReference type="ARBA" id="ARBA00023049"/>
    </source>
</evidence>
<dbReference type="RefSeq" id="WP_086486580.1">
    <property type="nucleotide sequence ID" value="NZ_MSLT01000001.1"/>
</dbReference>
<sequence length="578" mass="66430">MYKIKLMVVLFLIFSSFSVHLFAREFREQAAYYIEKYGRADPQLAEIKKVYAIFERVRAVADKQQQRWPQLIVVQTAPSHFALALPDGSIVISAATIRAHYDAVSEIYGDTRLAFILGHELAHLANNDFWHREILQFADNQALTSAVQLEKDTLQRQELAADDAGFLYAALAGYPVSLLLEEKEQKNSFFELWEQQPWQAAIRTHPDSQVRMSLLKERLQLLLEKSIYFHFGVRLSHFNRCEDAIYFFKALQQHFPSREVFNNLGVCYLQLARRELGEKGWLYWLPIQLEIDNRMEQLLTGTMRGYDSVADNYLSQARQAFEQASQMDAHYAPAWLNLAITLFYQQDIFVARAAIEKARALSPNDTHVAGMRALIIADEGFGADTWSQAIVLLEELLDDPEVSPLWLYNTAQLLRQRGRTVPDGYWQRLATYTLPFPVKQMVCAQTPCATSAKNKPSTSLEELIKLPVKLGSYLRRDPQAQAYLTPFTRFDFDWQKAVYGTLYQTPTEEILVLAGYVEMVVLHDLAISVEQLQAACPFPLQKTDVVQGQLWHCDTWSALLQAQKVQQIWIVNDETQKK</sequence>
<evidence type="ECO:0000256" key="2">
    <source>
        <dbReference type="ARBA" id="ARBA00022670"/>
    </source>
</evidence>
<evidence type="ECO:0000256" key="5">
    <source>
        <dbReference type="ARBA" id="ARBA00022833"/>
    </source>
</evidence>
<evidence type="ECO:0000313" key="9">
    <source>
        <dbReference type="EMBL" id="OUD16180.1"/>
    </source>
</evidence>
<keyword evidence="3" id="KW-0479">Metal-binding</keyword>
<organism evidence="9 10">
    <name type="scientific">Thioflexithrix psekupsensis</name>
    <dbReference type="NCBI Taxonomy" id="1570016"/>
    <lineage>
        <taxon>Bacteria</taxon>
        <taxon>Pseudomonadati</taxon>
        <taxon>Pseudomonadota</taxon>
        <taxon>Gammaproteobacteria</taxon>
        <taxon>Thiotrichales</taxon>
        <taxon>Thioflexithrix</taxon>
    </lineage>
</organism>
<name>A0A251XD85_9GAMM</name>
<keyword evidence="6" id="KW-0482">Metalloprotease</keyword>
<keyword evidence="7" id="KW-0732">Signal</keyword>
<proteinExistence type="predicted"/>
<feature type="signal peptide" evidence="7">
    <location>
        <begin position="1"/>
        <end position="21"/>
    </location>
</feature>
<dbReference type="GO" id="GO:0046872">
    <property type="term" value="F:metal ion binding"/>
    <property type="evidence" value="ECO:0007669"/>
    <property type="project" value="UniProtKB-KW"/>
</dbReference>
<comment type="caution">
    <text evidence="9">The sequence shown here is derived from an EMBL/GenBank/DDBJ whole genome shotgun (WGS) entry which is preliminary data.</text>
</comment>
<keyword evidence="5" id="KW-0862">Zinc</keyword>
<dbReference type="Proteomes" id="UP000194798">
    <property type="component" value="Unassembled WGS sequence"/>
</dbReference>